<dbReference type="Pfam" id="PF02825">
    <property type="entry name" value="WWE"/>
    <property type="match status" value="2"/>
</dbReference>
<evidence type="ECO:0000256" key="2">
    <source>
        <dbReference type="ARBA" id="ARBA00004906"/>
    </source>
</evidence>
<dbReference type="GO" id="GO:0008270">
    <property type="term" value="F:zinc ion binding"/>
    <property type="evidence" value="ECO:0007669"/>
    <property type="project" value="UniProtKB-KW"/>
</dbReference>
<sequence>MAAGSASTGTGTAGTPGTPSTSYYMPWQSVPIVVAVWEWQDEFGNWRPYSGGVCNYIEQCLQFQQQSKGASGNASTCISLGQADYRLTPYSIDIPSMMQFRQGTGTMRCVRRHIYPQHTAPGKGIQWEWLGDDGSWTAYEMNLCIFLEDSYASGHQKVDLASQGFHYTIDFVFLIQINKKTGFQRKIQRRFDTPYPVTSAMGPIHKAVACTCHQCLTSNGVGPIHSRSRHSTVNIAASAASHGSGRTPSLGAPGFVPYLKPTPGAKLASRQQANTTWGQLPPAQIGAQGPAPVPSTSNGTSAQTLPIQMQRHSKIKQALAESTNDPESVVKKYMDNLDSPPDEDCIICMEKLASPSGYSDAVESKTIQPYAVGKLKQCAHSFHILCMLAMYNNGNKDGSLQCPACKTIYGEKTGTQPKGKMDIYSIPRSLPGHPDCETIQIVYTIPPGIQGPEHPNPGRPYTARGFPRHCYLPNNSKGKLVLNLLRVAWNRRLIFTVGVSSTTGEGDTVVWNEIHHKTEMCSNISGHGYPDPRYLDNVLAELAAQGVTEDCLSK</sequence>
<dbReference type="AlphaFoldDB" id="A0AAV7U846"/>
<feature type="compositionally biased region" description="Low complexity" evidence="13">
    <location>
        <begin position="279"/>
        <end position="290"/>
    </location>
</feature>
<accession>A0AAV7U846</accession>
<dbReference type="PANTHER" id="PTHR12622">
    <property type="entry name" value="DELTEX-RELATED"/>
    <property type="match status" value="1"/>
</dbReference>
<proteinExistence type="inferred from homology"/>
<evidence type="ECO:0000256" key="13">
    <source>
        <dbReference type="SAM" id="MobiDB-lite"/>
    </source>
</evidence>
<keyword evidence="4 12" id="KW-0808">Transferase</keyword>
<dbReference type="Gene3D" id="3.30.390.130">
    <property type="match status" value="1"/>
</dbReference>
<keyword evidence="9 12" id="KW-0862">Zinc</keyword>
<evidence type="ECO:0000256" key="8">
    <source>
        <dbReference type="ARBA" id="ARBA00022786"/>
    </source>
</evidence>
<dbReference type="InterPro" id="IPR018123">
    <property type="entry name" value="WWE-dom_subgr"/>
</dbReference>
<dbReference type="InterPro" id="IPR013083">
    <property type="entry name" value="Znf_RING/FYVE/PHD"/>
</dbReference>
<evidence type="ECO:0000313" key="16">
    <source>
        <dbReference type="EMBL" id="KAJ1185239.1"/>
    </source>
</evidence>
<name>A0AAV7U846_PLEWA</name>
<comment type="pathway">
    <text evidence="2 12">Protein modification; protein ubiquitination.</text>
</comment>
<dbReference type="InterPro" id="IPR039399">
    <property type="entry name" value="Deltex_C_sf"/>
</dbReference>
<dbReference type="PROSITE" id="PS50089">
    <property type="entry name" value="ZF_RING_2"/>
    <property type="match status" value="1"/>
</dbReference>
<protein>
    <recommendedName>
        <fullName evidence="12">E3 ubiquitin-protein ligase</fullName>
        <ecNumber evidence="12">2.3.2.27</ecNumber>
    </recommendedName>
</protein>
<evidence type="ECO:0000256" key="4">
    <source>
        <dbReference type="ARBA" id="ARBA00022679"/>
    </source>
</evidence>
<dbReference type="InterPro" id="IPR018957">
    <property type="entry name" value="Znf_C3HC4_RING-type"/>
</dbReference>
<dbReference type="EMBL" id="JANPWB010000005">
    <property type="protein sequence ID" value="KAJ1185239.1"/>
    <property type="molecule type" value="Genomic_DNA"/>
</dbReference>
<dbReference type="SUPFAM" id="SSF117839">
    <property type="entry name" value="WWE domain"/>
    <property type="match status" value="2"/>
</dbReference>
<evidence type="ECO:0000256" key="12">
    <source>
        <dbReference type="RuleBase" id="RU367105"/>
    </source>
</evidence>
<dbReference type="CDD" id="cd16672">
    <property type="entry name" value="RING-H2_DTX2"/>
    <property type="match status" value="1"/>
</dbReference>
<evidence type="ECO:0000256" key="5">
    <source>
        <dbReference type="ARBA" id="ARBA00022723"/>
    </source>
</evidence>
<feature type="region of interest" description="Disordered" evidence="13">
    <location>
        <begin position="279"/>
        <end position="301"/>
    </location>
</feature>
<evidence type="ECO:0000256" key="7">
    <source>
        <dbReference type="ARBA" id="ARBA00022771"/>
    </source>
</evidence>
<gene>
    <name evidence="16" type="ORF">NDU88_002033</name>
</gene>
<evidence type="ECO:0000256" key="6">
    <source>
        <dbReference type="ARBA" id="ARBA00022737"/>
    </source>
</evidence>
<comment type="caution">
    <text evidence="16">The sequence shown here is derived from an EMBL/GenBank/DDBJ whole genome shotgun (WGS) entry which is preliminary data.</text>
</comment>
<comment type="similarity">
    <text evidence="3 12">Belongs to the Deltex family.</text>
</comment>
<keyword evidence="12" id="KW-0963">Cytoplasm</keyword>
<keyword evidence="8" id="KW-0833">Ubl conjugation pathway</keyword>
<organism evidence="16 17">
    <name type="scientific">Pleurodeles waltl</name>
    <name type="common">Iberian ribbed newt</name>
    <dbReference type="NCBI Taxonomy" id="8319"/>
    <lineage>
        <taxon>Eukaryota</taxon>
        <taxon>Metazoa</taxon>
        <taxon>Chordata</taxon>
        <taxon>Craniata</taxon>
        <taxon>Vertebrata</taxon>
        <taxon>Euteleostomi</taxon>
        <taxon>Amphibia</taxon>
        <taxon>Batrachia</taxon>
        <taxon>Caudata</taxon>
        <taxon>Salamandroidea</taxon>
        <taxon>Salamandridae</taxon>
        <taxon>Pleurodelinae</taxon>
        <taxon>Pleurodeles</taxon>
    </lineage>
</organism>
<dbReference type="InterPro" id="IPR001841">
    <property type="entry name" value="Znf_RING"/>
</dbReference>
<dbReference type="SMART" id="SM00184">
    <property type="entry name" value="RING"/>
    <property type="match status" value="1"/>
</dbReference>
<comment type="subcellular location">
    <subcellularLocation>
        <location evidence="12">Cytoplasm</location>
    </subcellularLocation>
</comment>
<reference evidence="16" key="1">
    <citation type="journal article" date="2022" name="bioRxiv">
        <title>Sequencing and chromosome-scale assembly of the giantPleurodeles waltlgenome.</title>
        <authorList>
            <person name="Brown T."/>
            <person name="Elewa A."/>
            <person name="Iarovenko S."/>
            <person name="Subramanian E."/>
            <person name="Araus A.J."/>
            <person name="Petzold A."/>
            <person name="Susuki M."/>
            <person name="Suzuki K.-i.T."/>
            <person name="Hayashi T."/>
            <person name="Toyoda A."/>
            <person name="Oliveira C."/>
            <person name="Osipova E."/>
            <person name="Leigh N.D."/>
            <person name="Simon A."/>
            <person name="Yun M.H."/>
        </authorList>
    </citation>
    <scope>NUCLEOTIDE SEQUENCE</scope>
    <source>
        <strain evidence="16">20211129_DDA</strain>
        <tissue evidence="16">Liver</tissue>
    </source>
</reference>
<dbReference type="Pfam" id="PF18102">
    <property type="entry name" value="DTC"/>
    <property type="match status" value="1"/>
</dbReference>
<dbReference type="GO" id="GO:0007219">
    <property type="term" value="P:Notch signaling pathway"/>
    <property type="evidence" value="ECO:0007669"/>
    <property type="project" value="UniProtKB-KW"/>
</dbReference>
<evidence type="ECO:0000256" key="1">
    <source>
        <dbReference type="ARBA" id="ARBA00000900"/>
    </source>
</evidence>
<dbReference type="FunFam" id="3.30.40.10:FF:000097">
    <property type="entry name" value="E3 ubiquitin-protein ligase DTX4"/>
    <property type="match status" value="1"/>
</dbReference>
<dbReference type="Proteomes" id="UP001066276">
    <property type="component" value="Chromosome 3_1"/>
</dbReference>
<dbReference type="InterPro" id="IPR004170">
    <property type="entry name" value="WWE_dom"/>
</dbReference>
<dbReference type="SUPFAM" id="SSF57850">
    <property type="entry name" value="RING/U-box"/>
    <property type="match status" value="1"/>
</dbReference>
<dbReference type="CDD" id="cd09633">
    <property type="entry name" value="Deltex_C"/>
    <property type="match status" value="1"/>
</dbReference>
<dbReference type="PROSITE" id="PS50918">
    <property type="entry name" value="WWE"/>
    <property type="match status" value="2"/>
</dbReference>
<comment type="catalytic activity">
    <reaction evidence="1 12">
        <text>S-ubiquitinyl-[E2 ubiquitin-conjugating enzyme]-L-cysteine + [acceptor protein]-L-lysine = [E2 ubiquitin-conjugating enzyme]-L-cysteine + N(6)-ubiquitinyl-[acceptor protein]-L-lysine.</text>
        <dbReference type="EC" id="2.3.2.27"/>
    </reaction>
</comment>
<dbReference type="SMART" id="SM00678">
    <property type="entry name" value="WWE"/>
    <property type="match status" value="2"/>
</dbReference>
<evidence type="ECO:0000256" key="11">
    <source>
        <dbReference type="PROSITE-ProRule" id="PRU00175"/>
    </source>
</evidence>
<evidence type="ECO:0000259" key="14">
    <source>
        <dbReference type="PROSITE" id="PS50089"/>
    </source>
</evidence>
<dbReference type="GO" id="GO:0005737">
    <property type="term" value="C:cytoplasm"/>
    <property type="evidence" value="ECO:0007669"/>
    <property type="project" value="UniProtKB-SubCell"/>
</dbReference>
<evidence type="ECO:0000256" key="3">
    <source>
        <dbReference type="ARBA" id="ARBA00009413"/>
    </source>
</evidence>
<dbReference type="Gene3D" id="3.30.40.10">
    <property type="entry name" value="Zinc/RING finger domain, C3HC4 (zinc finger)"/>
    <property type="match status" value="1"/>
</dbReference>
<keyword evidence="6" id="KW-0677">Repeat</keyword>
<evidence type="ECO:0000256" key="9">
    <source>
        <dbReference type="ARBA" id="ARBA00022833"/>
    </source>
</evidence>
<feature type="domain" description="WWE" evidence="15">
    <location>
        <begin position="113"/>
        <end position="189"/>
    </location>
</feature>
<keyword evidence="7 11" id="KW-0863">Zinc-finger</keyword>
<evidence type="ECO:0000259" key="15">
    <source>
        <dbReference type="PROSITE" id="PS50918"/>
    </source>
</evidence>
<dbReference type="GO" id="GO:0016567">
    <property type="term" value="P:protein ubiquitination"/>
    <property type="evidence" value="ECO:0007669"/>
    <property type="project" value="UniProtKB-UniRule"/>
</dbReference>
<keyword evidence="5 12" id="KW-0479">Metal-binding</keyword>
<evidence type="ECO:0000256" key="10">
    <source>
        <dbReference type="ARBA" id="ARBA00022976"/>
    </source>
</evidence>
<dbReference type="Pfam" id="PF00097">
    <property type="entry name" value="zf-C3HC4"/>
    <property type="match status" value="1"/>
</dbReference>
<evidence type="ECO:0000313" key="17">
    <source>
        <dbReference type="Proteomes" id="UP001066276"/>
    </source>
</evidence>
<dbReference type="FunFam" id="3.30.390.130:FF:000001">
    <property type="entry name" value="Probable E3 ubiquitin-protein ligase DTX3"/>
    <property type="match status" value="1"/>
</dbReference>
<dbReference type="GO" id="GO:0061630">
    <property type="term" value="F:ubiquitin protein ligase activity"/>
    <property type="evidence" value="ECO:0007669"/>
    <property type="project" value="UniProtKB-UniRule"/>
</dbReference>
<dbReference type="Gene3D" id="3.30.720.50">
    <property type="match status" value="2"/>
</dbReference>
<feature type="domain" description="RING-type" evidence="14">
    <location>
        <begin position="345"/>
        <end position="406"/>
    </location>
</feature>
<keyword evidence="10" id="KW-0914">Notch signaling pathway</keyword>
<dbReference type="EC" id="2.3.2.27" evidence="12"/>
<keyword evidence="17" id="KW-1185">Reference proteome</keyword>
<dbReference type="InterPro" id="IPR039396">
    <property type="entry name" value="Deltex_C"/>
</dbReference>
<dbReference type="InterPro" id="IPR037197">
    <property type="entry name" value="WWE_dom_sf"/>
</dbReference>
<feature type="domain" description="WWE" evidence="15">
    <location>
        <begin position="22"/>
        <end position="112"/>
    </location>
</feature>
<dbReference type="InterPro" id="IPR039398">
    <property type="entry name" value="Deltex_fam"/>
</dbReference>